<protein>
    <recommendedName>
        <fullName evidence="4">L,D-peptidoglycan transpeptidase YkuD, ErfK/YbiS/YcfS/YnhG family</fullName>
    </recommendedName>
</protein>
<dbReference type="Proteomes" id="UP001364472">
    <property type="component" value="Unassembled WGS sequence"/>
</dbReference>
<dbReference type="AlphaFoldDB" id="A0AAW9R2Q6"/>
<feature type="signal peptide" evidence="1">
    <location>
        <begin position="1"/>
        <end position="24"/>
    </location>
</feature>
<comment type="caution">
    <text evidence="2">The sequence shown here is derived from an EMBL/GenBank/DDBJ whole genome shotgun (WGS) entry which is preliminary data.</text>
</comment>
<keyword evidence="1" id="KW-0732">Signal</keyword>
<keyword evidence="3" id="KW-1185">Reference proteome</keyword>
<dbReference type="RefSeq" id="WP_337335767.1">
    <property type="nucleotide sequence ID" value="NZ_JBBDHC010000014.1"/>
</dbReference>
<dbReference type="PANTHER" id="PTHR38589:SF1">
    <property type="entry name" value="BLR0621 PROTEIN"/>
    <property type="match status" value="1"/>
</dbReference>
<accession>A0AAW9R2Q6</accession>
<dbReference type="PANTHER" id="PTHR38589">
    <property type="entry name" value="BLR0621 PROTEIN"/>
    <property type="match status" value="1"/>
</dbReference>
<gene>
    <name evidence="2" type="ORF">WB794_10305</name>
</gene>
<dbReference type="PROSITE" id="PS51257">
    <property type="entry name" value="PROKAR_LIPOPROTEIN"/>
    <property type="match status" value="1"/>
</dbReference>
<name>A0AAW9R2Q6_9GAMM</name>
<dbReference type="EMBL" id="JBBDHC010000014">
    <property type="protein sequence ID" value="MEJ1250062.1"/>
    <property type="molecule type" value="Genomic_DNA"/>
</dbReference>
<evidence type="ECO:0000256" key="1">
    <source>
        <dbReference type="SAM" id="SignalP"/>
    </source>
</evidence>
<evidence type="ECO:0000313" key="2">
    <source>
        <dbReference type="EMBL" id="MEJ1250062.1"/>
    </source>
</evidence>
<organism evidence="2 3">
    <name type="scientific">Denitratimonas tolerans</name>
    <dbReference type="NCBI Taxonomy" id="1338420"/>
    <lineage>
        <taxon>Bacteria</taxon>
        <taxon>Pseudomonadati</taxon>
        <taxon>Pseudomonadota</taxon>
        <taxon>Gammaproteobacteria</taxon>
        <taxon>Lysobacterales</taxon>
        <taxon>Lysobacteraceae</taxon>
        <taxon>Denitratimonas</taxon>
    </lineage>
</organism>
<evidence type="ECO:0008006" key="4">
    <source>
        <dbReference type="Google" id="ProtNLM"/>
    </source>
</evidence>
<proteinExistence type="predicted"/>
<reference evidence="2 3" key="1">
    <citation type="journal article" date="2016" name="Antonie Van Leeuwenhoek">
        <title>Denitratimonas tolerans gen. nov., sp. nov., a denitrifying bacterium isolated from a bioreactor for tannery wastewater treatment.</title>
        <authorList>
            <person name="Han S.I."/>
            <person name="Kim J.O."/>
            <person name="Lee Y.R."/>
            <person name="Ekpeghere K.I."/>
            <person name="Koh S.C."/>
            <person name="Whang K.S."/>
        </authorList>
    </citation>
    <scope>NUCLEOTIDE SEQUENCE [LARGE SCALE GENOMIC DNA]</scope>
    <source>
        <strain evidence="2 3">KACC 17565</strain>
    </source>
</reference>
<feature type="chain" id="PRO_5043914449" description="L,D-peptidoglycan transpeptidase YkuD, ErfK/YbiS/YcfS/YnhG family" evidence="1">
    <location>
        <begin position="25"/>
        <end position="278"/>
    </location>
</feature>
<evidence type="ECO:0000313" key="3">
    <source>
        <dbReference type="Proteomes" id="UP001364472"/>
    </source>
</evidence>
<sequence length="278" mass="29587">MPRLFLHTLFPVAALGLLLTACTAQPPRPAAAAGSPEAAAAPASAVGRYPVANAGQLVVVTASGWDATEGELQRFERDGMSWHRIGVPEAVSLGRSGLAWGQGRHAMPQGDGPIKREGDGRSPAGVFDLPGAFGYGPTGHSLMPYEAMDASDWCIDVDTSPFYNRIIDARQEGEAAVAGSSEPMRLDLHNAGDDRYALGLKVAHNPANVPGLGSCIFMHLWRRPGETTAGCTAMSDSTMLTLLSWLDPQRHPVLVLLPEAEYARLRSAWNLPAVQVSR</sequence>